<dbReference type="Proteomes" id="UP000268093">
    <property type="component" value="Unassembled WGS sequence"/>
</dbReference>
<feature type="region of interest" description="Disordered" evidence="1">
    <location>
        <begin position="1"/>
        <end position="60"/>
    </location>
</feature>
<sequence>MGQHSSKKPRVTKKVSLFDKPLIQPPNRQQMQEQEKEQKQKQGNTPEVEPVPKGFKWIDGRGFSEKGSPVYLLPNDGSESQRLNRQHYQIRNYHVPLKEELTKGIKVLDVG</sequence>
<gene>
    <name evidence="2" type="ORF">BC936DRAFT_148604</name>
</gene>
<accession>A0A433DKD0</accession>
<keyword evidence="3" id="KW-1185">Reference proteome</keyword>
<reference evidence="2 3" key="1">
    <citation type="journal article" date="2018" name="New Phytol.">
        <title>Phylogenomics of Endogonaceae and evolution of mycorrhizas within Mucoromycota.</title>
        <authorList>
            <person name="Chang Y."/>
            <person name="Desiro A."/>
            <person name="Na H."/>
            <person name="Sandor L."/>
            <person name="Lipzen A."/>
            <person name="Clum A."/>
            <person name="Barry K."/>
            <person name="Grigoriev I.V."/>
            <person name="Martin F.M."/>
            <person name="Stajich J.E."/>
            <person name="Smith M.E."/>
            <person name="Bonito G."/>
            <person name="Spatafora J.W."/>
        </authorList>
    </citation>
    <scope>NUCLEOTIDE SEQUENCE [LARGE SCALE GENOMIC DNA]</scope>
    <source>
        <strain evidence="2 3">GMNB39</strain>
    </source>
</reference>
<protein>
    <submittedName>
        <fullName evidence="2">Uncharacterized protein</fullName>
    </submittedName>
</protein>
<evidence type="ECO:0000313" key="3">
    <source>
        <dbReference type="Proteomes" id="UP000268093"/>
    </source>
</evidence>
<dbReference type="EMBL" id="RBNI01000781">
    <property type="protein sequence ID" value="RUP51352.1"/>
    <property type="molecule type" value="Genomic_DNA"/>
</dbReference>
<name>A0A433DKD0_9FUNG</name>
<organism evidence="2 3">
    <name type="scientific">Jimgerdemannia flammicorona</name>
    <dbReference type="NCBI Taxonomy" id="994334"/>
    <lineage>
        <taxon>Eukaryota</taxon>
        <taxon>Fungi</taxon>
        <taxon>Fungi incertae sedis</taxon>
        <taxon>Mucoromycota</taxon>
        <taxon>Mucoromycotina</taxon>
        <taxon>Endogonomycetes</taxon>
        <taxon>Endogonales</taxon>
        <taxon>Endogonaceae</taxon>
        <taxon>Jimgerdemannia</taxon>
    </lineage>
</organism>
<feature type="compositionally biased region" description="Basic residues" evidence="1">
    <location>
        <begin position="1"/>
        <end position="13"/>
    </location>
</feature>
<evidence type="ECO:0000256" key="1">
    <source>
        <dbReference type="SAM" id="MobiDB-lite"/>
    </source>
</evidence>
<proteinExistence type="predicted"/>
<comment type="caution">
    <text evidence="2">The sequence shown here is derived from an EMBL/GenBank/DDBJ whole genome shotgun (WGS) entry which is preliminary data.</text>
</comment>
<dbReference type="OrthoDB" id="2013972at2759"/>
<dbReference type="AlphaFoldDB" id="A0A433DKD0"/>
<evidence type="ECO:0000313" key="2">
    <source>
        <dbReference type="EMBL" id="RUP51352.1"/>
    </source>
</evidence>